<dbReference type="AlphaFoldDB" id="A0A927BT58"/>
<gene>
    <name evidence="4" type="primary">dprA</name>
    <name evidence="4" type="ORF">IDH44_08860</name>
</gene>
<dbReference type="PANTHER" id="PTHR43022:SF1">
    <property type="entry name" value="PROTEIN SMF"/>
    <property type="match status" value="1"/>
</dbReference>
<evidence type="ECO:0000259" key="3">
    <source>
        <dbReference type="Pfam" id="PF17782"/>
    </source>
</evidence>
<evidence type="ECO:0000259" key="2">
    <source>
        <dbReference type="Pfam" id="PF02481"/>
    </source>
</evidence>
<dbReference type="RefSeq" id="WP_190916758.1">
    <property type="nucleotide sequence ID" value="NZ_JACXIZ010000014.1"/>
</dbReference>
<dbReference type="GO" id="GO:0009294">
    <property type="term" value="P:DNA-mediated transformation"/>
    <property type="evidence" value="ECO:0007669"/>
    <property type="project" value="InterPro"/>
</dbReference>
<dbReference type="Gene3D" id="1.10.10.10">
    <property type="entry name" value="Winged helix-like DNA-binding domain superfamily/Winged helix DNA-binding domain"/>
    <property type="match status" value="1"/>
</dbReference>
<keyword evidence="5" id="KW-1185">Reference proteome</keyword>
<dbReference type="InterPro" id="IPR036388">
    <property type="entry name" value="WH-like_DNA-bd_sf"/>
</dbReference>
<protein>
    <submittedName>
        <fullName evidence="4">DNA-protecting protein DprA</fullName>
    </submittedName>
</protein>
<feature type="domain" description="Smf/DprA SLOG" evidence="2">
    <location>
        <begin position="84"/>
        <end position="292"/>
    </location>
</feature>
<dbReference type="InterPro" id="IPR057666">
    <property type="entry name" value="DrpA_SLOG"/>
</dbReference>
<evidence type="ECO:0000313" key="4">
    <source>
        <dbReference type="EMBL" id="MBD2845300.1"/>
    </source>
</evidence>
<dbReference type="Proteomes" id="UP000621560">
    <property type="component" value="Unassembled WGS sequence"/>
</dbReference>
<dbReference type="Gene3D" id="3.40.50.450">
    <property type="match status" value="1"/>
</dbReference>
<comment type="similarity">
    <text evidence="1">Belongs to the DprA/Smf family.</text>
</comment>
<accession>A0A927BT58</accession>
<dbReference type="Pfam" id="PF02481">
    <property type="entry name" value="DNA_processg_A"/>
    <property type="match status" value="1"/>
</dbReference>
<dbReference type="InterPro" id="IPR041614">
    <property type="entry name" value="DprA_WH"/>
</dbReference>
<feature type="domain" description="DprA winged helix" evidence="3">
    <location>
        <begin position="308"/>
        <end position="366"/>
    </location>
</feature>
<dbReference type="PANTHER" id="PTHR43022">
    <property type="entry name" value="PROTEIN SMF"/>
    <property type="match status" value="1"/>
</dbReference>
<dbReference type="Pfam" id="PF17782">
    <property type="entry name" value="WHD_DprA"/>
    <property type="match status" value="1"/>
</dbReference>
<name>A0A927BT58_9BACL</name>
<dbReference type="NCBIfam" id="TIGR00732">
    <property type="entry name" value="dprA"/>
    <property type="match status" value="1"/>
</dbReference>
<evidence type="ECO:0000256" key="1">
    <source>
        <dbReference type="ARBA" id="ARBA00006525"/>
    </source>
</evidence>
<evidence type="ECO:0000313" key="5">
    <source>
        <dbReference type="Proteomes" id="UP000621560"/>
    </source>
</evidence>
<reference evidence="4" key="1">
    <citation type="submission" date="2020-09" db="EMBL/GenBank/DDBJ databases">
        <title>A novel bacterium of genus Paenibacillus, isolated from South China Sea.</title>
        <authorList>
            <person name="Huang H."/>
            <person name="Mo K."/>
            <person name="Hu Y."/>
        </authorList>
    </citation>
    <scope>NUCLEOTIDE SEQUENCE</scope>
    <source>
        <strain evidence="4">IB182496</strain>
    </source>
</reference>
<dbReference type="InterPro" id="IPR003488">
    <property type="entry name" value="DprA"/>
</dbReference>
<proteinExistence type="inferred from homology"/>
<dbReference type="SUPFAM" id="SSF102405">
    <property type="entry name" value="MCP/YpsA-like"/>
    <property type="match status" value="1"/>
</dbReference>
<comment type="caution">
    <text evidence="4">The sequence shown here is derived from an EMBL/GenBank/DDBJ whole genome shotgun (WGS) entry which is preliminary data.</text>
</comment>
<dbReference type="EMBL" id="JACXIZ010000014">
    <property type="protein sequence ID" value="MBD2845300.1"/>
    <property type="molecule type" value="Genomic_DNA"/>
</dbReference>
<sequence length="372" mass="40586">MKEPVEWSERLVLLALHEAKGIGWRSIRKALASGSLVQCVHYAEAQWRELGLSGAQAASARSVLMHAEAAAASLERYARMGVRVITMLDDDYPELLRETHEPPWVLYAKGRVELLKTPALALVGTRTPSAYGRQATIRLARELAARGLTIVSGLAKGIDRCAHEGALTNGGATIAVLGTPIDIVYPAEHRALFACIAQQGLLVSEYPIGTRCHAGLFPQRNRIIAGLSVGTAVVEAAQRSGSLITVDHAITMNREVFAVPGPVQSRYSEGTHQLLKNGAKLLAEAEDVMEEFIHRPDILGRLQPSKSAPPPPETKLTGDEVRLLRLVREKPGTADELHERSGMPFGLLHAVLINLTIKRRIEQHPGFIYRAF</sequence>
<organism evidence="4 5">
    <name type="scientific">Paenibacillus sabuli</name>
    <dbReference type="NCBI Taxonomy" id="2772509"/>
    <lineage>
        <taxon>Bacteria</taxon>
        <taxon>Bacillati</taxon>
        <taxon>Bacillota</taxon>
        <taxon>Bacilli</taxon>
        <taxon>Bacillales</taxon>
        <taxon>Paenibacillaceae</taxon>
        <taxon>Paenibacillus</taxon>
    </lineage>
</organism>